<accession>A0A9P9BP32</accession>
<feature type="region of interest" description="Disordered" evidence="7">
    <location>
        <begin position="769"/>
        <end position="794"/>
    </location>
</feature>
<feature type="domain" description="C2H2-type" evidence="8">
    <location>
        <begin position="961"/>
        <end position="988"/>
    </location>
</feature>
<dbReference type="Proteomes" id="UP000756346">
    <property type="component" value="Unassembled WGS sequence"/>
</dbReference>
<evidence type="ECO:0000256" key="2">
    <source>
        <dbReference type="ARBA" id="ARBA00022737"/>
    </source>
</evidence>
<dbReference type="PROSITE" id="PS00028">
    <property type="entry name" value="ZINC_FINGER_C2H2_1"/>
    <property type="match status" value="2"/>
</dbReference>
<keyword evidence="1" id="KW-0479">Metal-binding</keyword>
<dbReference type="Gene3D" id="3.40.50.300">
    <property type="entry name" value="P-loop containing nucleotide triphosphate hydrolases"/>
    <property type="match status" value="1"/>
</dbReference>
<dbReference type="PANTHER" id="PTHR10039">
    <property type="entry name" value="AMELOGENIN"/>
    <property type="match status" value="1"/>
</dbReference>
<dbReference type="Pfam" id="PF24883">
    <property type="entry name" value="NPHP3_N"/>
    <property type="match status" value="1"/>
</dbReference>
<sequence length="1018" mass="117660">MSALEAKDILEDAINSFRQRHPAAVTDRFIHVTCDHVKHDILELQIRQEKQKSMLNLARFQSALLAFEQLVDAARLSQEQAGFIWGPTKQILKSANDERSILDTVLNAYYELGTCVPRTVPHEDLLQARPELRKALAYMYHDVLLFHADVLGPLTSGEGWKRTFKANWNDYVNHSFRALLRRFDQHHQLFKSQLDSCKEGALEEALDDFSYRLNGHVQDYREDRDDFLRHIRQYEEDRRVLLRNARDAEAKRKEDQLEKMLAWLSTPGVDQEQEEHHQRFRDIREEAKNTCQWILQDDHMLNWLNPETVPRHSIIWIHGKLGCGKTVLASSIIDRCMRYRSSIGPEDSARDAALSIEDQQPVFKTSFFYCREEGSRQNDTMTIYRSLLRQMLRHFQDLLPVCHEKKAKGQVTLNHEETAQILLELFADADMNQFIIIDGIDSCNSETRRVVVNFLAKLAERCEEFRPGKLRVLLVSRDLPDIRKLKVVEGATTIIEMTTRHVQDDIGLYIDGKKAKMKDRGLDENDIQRIRRQILRRSDGMFLYAQIVMDNLLAQSAVGDILAELEESRFPRDLASAYNAIVERLKNQLSPKGWKRAQRVFGWLACCKRPLLWHEIQAALVISHDKHSGELVLDYYKGRLQKDIDQTCGSLVQVLKGRITFVHHTAREHILQGENLDERVVECELAIACLQYLGGSCFRPGDDPKQLDKFVEDKFYAFQDYAASKWDHHLGVVLKNGTGIFEDPVRGGSFQIKLSRAATAFTTAFAKSLEPRDHSGSKRSAISEPERQAEDARQKAESDCQAFRCYSFYDAMVVIRTHLHFHEATSDAKQRNKISLHDLEGSIQKIRGRMESTWLALAEGGEEEAQFQEYYGLNVFKCDRIACDYFYQGFENQELRDAHTKRHERPFLCPVAGCNLVAFGFSTNKDREKHVRSYHPDDPANTGFGPVPRDLTPASKDNARFNCPHCGKNFTRKAIREDHINAHFGQRPHQCSLCDKAFTRANDLRRHMTQKHSRRIVR</sequence>
<dbReference type="SUPFAM" id="SSF57667">
    <property type="entry name" value="beta-beta-alpha zinc fingers"/>
    <property type="match status" value="1"/>
</dbReference>
<feature type="compositionally biased region" description="Basic and acidic residues" evidence="7">
    <location>
        <begin position="784"/>
        <end position="794"/>
    </location>
</feature>
<evidence type="ECO:0000256" key="5">
    <source>
        <dbReference type="PROSITE-ProRule" id="PRU00042"/>
    </source>
</evidence>
<evidence type="ECO:0000313" key="9">
    <source>
        <dbReference type="EMBL" id="KAH7032709.1"/>
    </source>
</evidence>
<dbReference type="SUPFAM" id="SSF52540">
    <property type="entry name" value="P-loop containing nucleoside triphosphate hydrolases"/>
    <property type="match status" value="1"/>
</dbReference>
<dbReference type="InterPro" id="IPR008598">
    <property type="entry name" value="Di19_Zn-bd"/>
</dbReference>
<dbReference type="InterPro" id="IPR036236">
    <property type="entry name" value="Znf_C2H2_sf"/>
</dbReference>
<feature type="coiled-coil region" evidence="6">
    <location>
        <begin position="217"/>
        <end position="251"/>
    </location>
</feature>
<dbReference type="GO" id="GO:0008270">
    <property type="term" value="F:zinc ion binding"/>
    <property type="evidence" value="ECO:0007669"/>
    <property type="project" value="UniProtKB-KW"/>
</dbReference>
<evidence type="ECO:0000256" key="4">
    <source>
        <dbReference type="ARBA" id="ARBA00022833"/>
    </source>
</evidence>
<dbReference type="InterPro" id="IPR027417">
    <property type="entry name" value="P-loop_NTPase"/>
</dbReference>
<proteinExistence type="predicted"/>
<dbReference type="RefSeq" id="XP_046013541.1">
    <property type="nucleotide sequence ID" value="XM_046163718.1"/>
</dbReference>
<dbReference type="Pfam" id="PF05605">
    <property type="entry name" value="zf-Di19"/>
    <property type="match status" value="1"/>
</dbReference>
<keyword evidence="10" id="KW-1185">Reference proteome</keyword>
<dbReference type="GeneID" id="70193264"/>
<dbReference type="PANTHER" id="PTHR10039:SF14">
    <property type="entry name" value="NACHT DOMAIN-CONTAINING PROTEIN"/>
    <property type="match status" value="1"/>
</dbReference>
<evidence type="ECO:0000256" key="1">
    <source>
        <dbReference type="ARBA" id="ARBA00022723"/>
    </source>
</evidence>
<name>A0A9P9BP32_9PEZI</name>
<evidence type="ECO:0000256" key="6">
    <source>
        <dbReference type="SAM" id="Coils"/>
    </source>
</evidence>
<evidence type="ECO:0000256" key="3">
    <source>
        <dbReference type="ARBA" id="ARBA00022771"/>
    </source>
</evidence>
<keyword evidence="6" id="KW-0175">Coiled coil</keyword>
<keyword evidence="4" id="KW-0862">Zinc</keyword>
<gene>
    <name evidence="9" type="ORF">B0I36DRAFT_99861</name>
</gene>
<comment type="caution">
    <text evidence="9">The sequence shown here is derived from an EMBL/GenBank/DDBJ whole genome shotgun (WGS) entry which is preliminary data.</text>
</comment>
<dbReference type="PROSITE" id="PS50157">
    <property type="entry name" value="ZINC_FINGER_C2H2_2"/>
    <property type="match status" value="2"/>
</dbReference>
<protein>
    <recommendedName>
        <fullName evidence="8">C2H2-type domain-containing protein</fullName>
    </recommendedName>
</protein>
<dbReference type="InterPro" id="IPR056884">
    <property type="entry name" value="NPHP3-like_N"/>
</dbReference>
<evidence type="ECO:0000259" key="8">
    <source>
        <dbReference type="PROSITE" id="PS50157"/>
    </source>
</evidence>
<organism evidence="9 10">
    <name type="scientific">Microdochium trichocladiopsis</name>
    <dbReference type="NCBI Taxonomy" id="1682393"/>
    <lineage>
        <taxon>Eukaryota</taxon>
        <taxon>Fungi</taxon>
        <taxon>Dikarya</taxon>
        <taxon>Ascomycota</taxon>
        <taxon>Pezizomycotina</taxon>
        <taxon>Sordariomycetes</taxon>
        <taxon>Xylariomycetidae</taxon>
        <taxon>Xylariales</taxon>
        <taxon>Microdochiaceae</taxon>
        <taxon>Microdochium</taxon>
    </lineage>
</organism>
<dbReference type="FunFam" id="3.30.160.60:FF:000110">
    <property type="entry name" value="Zinc finger protein-like"/>
    <property type="match status" value="1"/>
</dbReference>
<dbReference type="EMBL" id="JAGTJQ010000004">
    <property type="protein sequence ID" value="KAH7032709.1"/>
    <property type="molecule type" value="Genomic_DNA"/>
</dbReference>
<dbReference type="InterPro" id="IPR054471">
    <property type="entry name" value="GPIID_WHD"/>
</dbReference>
<dbReference type="InterPro" id="IPR013087">
    <property type="entry name" value="Znf_C2H2_type"/>
</dbReference>
<dbReference type="OrthoDB" id="21416at2759"/>
<keyword evidence="3 5" id="KW-0863">Zinc-finger</keyword>
<reference evidence="9" key="1">
    <citation type="journal article" date="2021" name="Nat. Commun.">
        <title>Genetic determinants of endophytism in the Arabidopsis root mycobiome.</title>
        <authorList>
            <person name="Mesny F."/>
            <person name="Miyauchi S."/>
            <person name="Thiergart T."/>
            <person name="Pickel B."/>
            <person name="Atanasova L."/>
            <person name="Karlsson M."/>
            <person name="Huettel B."/>
            <person name="Barry K.W."/>
            <person name="Haridas S."/>
            <person name="Chen C."/>
            <person name="Bauer D."/>
            <person name="Andreopoulos W."/>
            <person name="Pangilinan J."/>
            <person name="LaButti K."/>
            <person name="Riley R."/>
            <person name="Lipzen A."/>
            <person name="Clum A."/>
            <person name="Drula E."/>
            <person name="Henrissat B."/>
            <person name="Kohler A."/>
            <person name="Grigoriev I.V."/>
            <person name="Martin F.M."/>
            <person name="Hacquard S."/>
        </authorList>
    </citation>
    <scope>NUCLEOTIDE SEQUENCE</scope>
    <source>
        <strain evidence="9">MPI-CAGE-CH-0230</strain>
    </source>
</reference>
<evidence type="ECO:0000313" key="10">
    <source>
        <dbReference type="Proteomes" id="UP000756346"/>
    </source>
</evidence>
<dbReference type="Gene3D" id="3.30.160.60">
    <property type="entry name" value="Classic Zinc Finger"/>
    <property type="match status" value="2"/>
</dbReference>
<feature type="domain" description="C2H2-type" evidence="8">
    <location>
        <begin position="989"/>
        <end position="1013"/>
    </location>
</feature>
<dbReference type="SMART" id="SM00355">
    <property type="entry name" value="ZnF_C2H2"/>
    <property type="match status" value="4"/>
</dbReference>
<dbReference type="Pfam" id="PF22939">
    <property type="entry name" value="WHD_GPIID"/>
    <property type="match status" value="1"/>
</dbReference>
<keyword evidence="2" id="KW-0677">Repeat</keyword>
<evidence type="ECO:0000256" key="7">
    <source>
        <dbReference type="SAM" id="MobiDB-lite"/>
    </source>
</evidence>
<dbReference type="AlphaFoldDB" id="A0A9P9BP32"/>